<reference evidence="3" key="1">
    <citation type="submission" date="2022-09" db="EMBL/GenBank/DDBJ databases">
        <title>Enrichment on poylsaccharides allowed isolation of novel metabolic and taxonomic groups of Haloarchaea.</title>
        <authorList>
            <person name="Sorokin D.Y."/>
            <person name="Elcheninov A.G."/>
            <person name="Khizhniak T.V."/>
            <person name="Kolganova T.V."/>
            <person name="Kublanov I.V."/>
        </authorList>
    </citation>
    <scope>NUCLEOTIDE SEQUENCE</scope>
    <source>
        <strain evidence="3">AArc-xg1-1</strain>
    </source>
</reference>
<sequence length="241" mass="25822">MAVLTVAIAIAMGMGMGAGMQDSANETDGLSEQADNIIDRNDPADASDRVVEIVEDWATDDRLDQLGDDQRDRVESWLEEARGSDDRDDQGEENPINPENCERIIDSETCVTEWSYATDGTFTLTFEALEETTVGLTEASDWDEDSERIAYAEHDLEPGETTVTFSVFETQGAGVGFMTAAAREQGSGAVISVGQHAPDPFRHFGGTSGLFSGVGLTVLLALVGAYLVVREESSGVVRASA</sequence>
<name>A0AAP2Z3J7_9EURY</name>
<evidence type="ECO:0000313" key="4">
    <source>
        <dbReference type="Proteomes" id="UP001321018"/>
    </source>
</evidence>
<comment type="caution">
    <text evidence="3">The sequence shown here is derived from an EMBL/GenBank/DDBJ whole genome shotgun (WGS) entry which is preliminary data.</text>
</comment>
<dbReference type="RefSeq" id="WP_338006109.1">
    <property type="nucleotide sequence ID" value="NZ_JAOPKA010000025.1"/>
</dbReference>
<evidence type="ECO:0000256" key="1">
    <source>
        <dbReference type="SAM" id="MobiDB-lite"/>
    </source>
</evidence>
<evidence type="ECO:0000256" key="2">
    <source>
        <dbReference type="SAM" id="Phobius"/>
    </source>
</evidence>
<dbReference type="InterPro" id="IPR058376">
    <property type="entry name" value="DUF8063"/>
</dbReference>
<proteinExistence type="predicted"/>
<protein>
    <submittedName>
        <fullName evidence="3">Uncharacterized protein</fullName>
    </submittedName>
</protein>
<evidence type="ECO:0000313" key="3">
    <source>
        <dbReference type="EMBL" id="MCU4744302.1"/>
    </source>
</evidence>
<organism evidence="3 4">
    <name type="scientific">Natronoglomus mannanivorans</name>
    <dbReference type="NCBI Taxonomy" id="2979990"/>
    <lineage>
        <taxon>Archaea</taxon>
        <taxon>Methanobacteriati</taxon>
        <taxon>Methanobacteriota</taxon>
        <taxon>Stenosarchaea group</taxon>
        <taxon>Halobacteria</taxon>
        <taxon>Halobacteriales</taxon>
        <taxon>Natrialbaceae</taxon>
        <taxon>Natronoglomus</taxon>
    </lineage>
</organism>
<keyword evidence="2" id="KW-0812">Transmembrane</keyword>
<feature type="region of interest" description="Disordered" evidence="1">
    <location>
        <begin position="79"/>
        <end position="99"/>
    </location>
</feature>
<dbReference type="Proteomes" id="UP001321018">
    <property type="component" value="Unassembled WGS sequence"/>
</dbReference>
<gene>
    <name evidence="3" type="ORF">OB960_23285</name>
</gene>
<dbReference type="AlphaFoldDB" id="A0AAP2Z3J7"/>
<feature type="transmembrane region" description="Helical" evidence="2">
    <location>
        <begin position="210"/>
        <end position="229"/>
    </location>
</feature>
<keyword evidence="2" id="KW-0472">Membrane</keyword>
<keyword evidence="2" id="KW-1133">Transmembrane helix</keyword>
<dbReference type="Pfam" id="PF26259">
    <property type="entry name" value="DUF8063"/>
    <property type="match status" value="1"/>
</dbReference>
<accession>A0AAP2Z3J7</accession>
<dbReference type="EMBL" id="JAOPKA010000025">
    <property type="protein sequence ID" value="MCU4744302.1"/>
    <property type="molecule type" value="Genomic_DNA"/>
</dbReference>